<keyword evidence="2" id="KW-1185">Reference proteome</keyword>
<sequence length="68" mass="7473">MNFIEAGYCTISLNIHYVGDLCLTCDFVILGSPSLSAMRIYTCPGCITCDYGESELFSHANLYMSGFV</sequence>
<accession>A0A9K3JAV8</accession>
<dbReference type="Gramene" id="mRNA:HanXRQr2_Chr04g0186891">
    <property type="protein sequence ID" value="CDS:HanXRQr2_Chr04g0186891.1"/>
    <property type="gene ID" value="HanXRQr2_Chr04g0186891"/>
</dbReference>
<name>A0A9K3JAV8_HELAN</name>
<dbReference type="Proteomes" id="UP000215914">
    <property type="component" value="Unassembled WGS sequence"/>
</dbReference>
<comment type="caution">
    <text evidence="1">The sequence shown here is derived from an EMBL/GenBank/DDBJ whole genome shotgun (WGS) entry which is preliminary data.</text>
</comment>
<dbReference type="EMBL" id="MNCJ02000319">
    <property type="protein sequence ID" value="KAF5811920.1"/>
    <property type="molecule type" value="Genomic_DNA"/>
</dbReference>
<gene>
    <name evidence="1" type="ORF">HanXRQr2_Chr04g0186891</name>
</gene>
<proteinExistence type="predicted"/>
<evidence type="ECO:0000313" key="2">
    <source>
        <dbReference type="Proteomes" id="UP000215914"/>
    </source>
</evidence>
<reference evidence="1" key="1">
    <citation type="journal article" date="2017" name="Nature">
        <title>The sunflower genome provides insights into oil metabolism, flowering and Asterid evolution.</title>
        <authorList>
            <person name="Badouin H."/>
            <person name="Gouzy J."/>
            <person name="Grassa C.J."/>
            <person name="Murat F."/>
            <person name="Staton S.E."/>
            <person name="Cottret L."/>
            <person name="Lelandais-Briere C."/>
            <person name="Owens G.L."/>
            <person name="Carrere S."/>
            <person name="Mayjonade B."/>
            <person name="Legrand L."/>
            <person name="Gill N."/>
            <person name="Kane N.C."/>
            <person name="Bowers J.E."/>
            <person name="Hubner S."/>
            <person name="Bellec A."/>
            <person name="Berard A."/>
            <person name="Berges H."/>
            <person name="Blanchet N."/>
            <person name="Boniface M.C."/>
            <person name="Brunel D."/>
            <person name="Catrice O."/>
            <person name="Chaidir N."/>
            <person name="Claudel C."/>
            <person name="Donnadieu C."/>
            <person name="Faraut T."/>
            <person name="Fievet G."/>
            <person name="Helmstetter N."/>
            <person name="King M."/>
            <person name="Knapp S.J."/>
            <person name="Lai Z."/>
            <person name="Le Paslier M.C."/>
            <person name="Lippi Y."/>
            <person name="Lorenzon L."/>
            <person name="Mandel J.R."/>
            <person name="Marage G."/>
            <person name="Marchand G."/>
            <person name="Marquand E."/>
            <person name="Bret-Mestries E."/>
            <person name="Morien E."/>
            <person name="Nambeesan S."/>
            <person name="Nguyen T."/>
            <person name="Pegot-Espagnet P."/>
            <person name="Pouilly N."/>
            <person name="Raftis F."/>
            <person name="Sallet E."/>
            <person name="Schiex T."/>
            <person name="Thomas J."/>
            <person name="Vandecasteele C."/>
            <person name="Vares D."/>
            <person name="Vear F."/>
            <person name="Vautrin S."/>
            <person name="Crespi M."/>
            <person name="Mangin B."/>
            <person name="Burke J.M."/>
            <person name="Salse J."/>
            <person name="Munos S."/>
            <person name="Vincourt P."/>
            <person name="Rieseberg L.H."/>
            <person name="Langlade N.B."/>
        </authorList>
    </citation>
    <scope>NUCLEOTIDE SEQUENCE</scope>
    <source>
        <tissue evidence="1">Leaves</tissue>
    </source>
</reference>
<dbReference type="AlphaFoldDB" id="A0A9K3JAV8"/>
<organism evidence="1 2">
    <name type="scientific">Helianthus annuus</name>
    <name type="common">Common sunflower</name>
    <dbReference type="NCBI Taxonomy" id="4232"/>
    <lineage>
        <taxon>Eukaryota</taxon>
        <taxon>Viridiplantae</taxon>
        <taxon>Streptophyta</taxon>
        <taxon>Embryophyta</taxon>
        <taxon>Tracheophyta</taxon>
        <taxon>Spermatophyta</taxon>
        <taxon>Magnoliopsida</taxon>
        <taxon>eudicotyledons</taxon>
        <taxon>Gunneridae</taxon>
        <taxon>Pentapetalae</taxon>
        <taxon>asterids</taxon>
        <taxon>campanulids</taxon>
        <taxon>Asterales</taxon>
        <taxon>Asteraceae</taxon>
        <taxon>Asteroideae</taxon>
        <taxon>Heliantheae alliance</taxon>
        <taxon>Heliantheae</taxon>
        <taxon>Helianthus</taxon>
    </lineage>
</organism>
<evidence type="ECO:0000313" key="1">
    <source>
        <dbReference type="EMBL" id="KAF5811920.1"/>
    </source>
</evidence>
<reference evidence="1" key="2">
    <citation type="submission" date="2020-06" db="EMBL/GenBank/DDBJ databases">
        <title>Helianthus annuus Genome sequencing and assembly Release 2.</title>
        <authorList>
            <person name="Gouzy J."/>
            <person name="Langlade N."/>
            <person name="Munos S."/>
        </authorList>
    </citation>
    <scope>NUCLEOTIDE SEQUENCE</scope>
    <source>
        <tissue evidence="1">Leaves</tissue>
    </source>
</reference>
<protein>
    <submittedName>
        <fullName evidence="1">Uncharacterized protein</fullName>
    </submittedName>
</protein>